<comment type="caution">
    <text evidence="4">The sequence shown here is derived from an EMBL/GenBank/DDBJ whole genome shotgun (WGS) entry which is preliminary data.</text>
</comment>
<keyword evidence="3" id="KW-0812">Transmembrane</keyword>
<evidence type="ECO:0000256" key="2">
    <source>
        <dbReference type="ARBA" id="ARBA00022737"/>
    </source>
</evidence>
<evidence type="ECO:0000313" key="4">
    <source>
        <dbReference type="EMBL" id="KAG6773107.1"/>
    </source>
</evidence>
<evidence type="ECO:0000256" key="1">
    <source>
        <dbReference type="ARBA" id="ARBA00022614"/>
    </source>
</evidence>
<keyword evidence="2" id="KW-0677">Repeat</keyword>
<dbReference type="EMBL" id="JAAWWB010000010">
    <property type="protein sequence ID" value="KAG6773107.1"/>
    <property type="molecule type" value="Genomic_DNA"/>
</dbReference>
<evidence type="ECO:0000313" key="5">
    <source>
        <dbReference type="Proteomes" id="UP000886885"/>
    </source>
</evidence>
<accession>A0A8X8D0G3</accession>
<keyword evidence="1" id="KW-0433">Leucine-rich repeat</keyword>
<dbReference type="AlphaFoldDB" id="A0A8X8D0G3"/>
<evidence type="ECO:0000256" key="3">
    <source>
        <dbReference type="SAM" id="Phobius"/>
    </source>
</evidence>
<feature type="transmembrane region" description="Helical" evidence="3">
    <location>
        <begin position="54"/>
        <end position="76"/>
    </location>
</feature>
<sequence length="134" mass="15185">MKAQFGTFDESSYEGNPLLCGAPLQNYYCSEEESPSQPMPNDEQEDDGFIDMNVFYVSFGVCYIIVVLAIAEALYINPLWRRRTGTKTNLSSPMSSKPVELCYANKKAFPFCDPIFYDPFGVVKALRIHVLLME</sequence>
<name>A0A8X8D0G3_POPTO</name>
<dbReference type="PANTHER" id="PTHR48062">
    <property type="entry name" value="RECEPTOR-LIKE PROTEIN 14"/>
    <property type="match status" value="1"/>
</dbReference>
<gene>
    <name evidence="4" type="ORF">POTOM_020361</name>
</gene>
<dbReference type="PANTHER" id="PTHR48062:SF21">
    <property type="entry name" value="RECEPTOR-LIKE PROTEIN 12"/>
    <property type="match status" value="1"/>
</dbReference>
<keyword evidence="3" id="KW-1133">Transmembrane helix</keyword>
<dbReference type="OrthoDB" id="544346at2759"/>
<dbReference type="InterPro" id="IPR051502">
    <property type="entry name" value="RLP_Defense_Trigger"/>
</dbReference>
<keyword evidence="5" id="KW-1185">Reference proteome</keyword>
<protein>
    <submittedName>
        <fullName evidence="4">Uncharacterized protein</fullName>
    </submittedName>
</protein>
<organism evidence="4 5">
    <name type="scientific">Populus tomentosa</name>
    <name type="common">Chinese white poplar</name>
    <dbReference type="NCBI Taxonomy" id="118781"/>
    <lineage>
        <taxon>Eukaryota</taxon>
        <taxon>Viridiplantae</taxon>
        <taxon>Streptophyta</taxon>
        <taxon>Embryophyta</taxon>
        <taxon>Tracheophyta</taxon>
        <taxon>Spermatophyta</taxon>
        <taxon>Magnoliopsida</taxon>
        <taxon>eudicotyledons</taxon>
        <taxon>Gunneridae</taxon>
        <taxon>Pentapetalae</taxon>
        <taxon>rosids</taxon>
        <taxon>fabids</taxon>
        <taxon>Malpighiales</taxon>
        <taxon>Salicaceae</taxon>
        <taxon>Saliceae</taxon>
        <taxon>Populus</taxon>
    </lineage>
</organism>
<keyword evidence="3" id="KW-0472">Membrane</keyword>
<reference evidence="4" key="1">
    <citation type="journal article" date="2020" name="bioRxiv">
        <title>Hybrid origin of Populus tomentosa Carr. identified through genome sequencing and phylogenomic analysis.</title>
        <authorList>
            <person name="An X."/>
            <person name="Gao K."/>
            <person name="Chen Z."/>
            <person name="Li J."/>
            <person name="Yang X."/>
            <person name="Yang X."/>
            <person name="Zhou J."/>
            <person name="Guo T."/>
            <person name="Zhao T."/>
            <person name="Huang S."/>
            <person name="Miao D."/>
            <person name="Khan W.U."/>
            <person name="Rao P."/>
            <person name="Ye M."/>
            <person name="Lei B."/>
            <person name="Liao W."/>
            <person name="Wang J."/>
            <person name="Ji L."/>
            <person name="Li Y."/>
            <person name="Guo B."/>
            <person name="Mustafa N.S."/>
            <person name="Li S."/>
            <person name="Yun Q."/>
            <person name="Keller S.R."/>
            <person name="Mao J."/>
            <person name="Zhang R."/>
            <person name="Strauss S.H."/>
        </authorList>
    </citation>
    <scope>NUCLEOTIDE SEQUENCE</scope>
    <source>
        <strain evidence="4">GM15</strain>
        <tissue evidence="4">Leaf</tissue>
    </source>
</reference>
<dbReference type="Proteomes" id="UP000886885">
    <property type="component" value="Chromosome 5D"/>
</dbReference>
<proteinExistence type="predicted"/>